<dbReference type="EMBL" id="CP012672">
    <property type="protein sequence ID" value="AUX28311.1"/>
    <property type="molecule type" value="Genomic_DNA"/>
</dbReference>
<dbReference type="PANTHER" id="PTHR30151:SF38">
    <property type="entry name" value="ALIPHATIC SULFONATES TRANSPORT PERMEASE PROTEIN SSUC-RELATED"/>
    <property type="match status" value="1"/>
</dbReference>
<dbReference type="AlphaFoldDB" id="A0A4P2QFQ3"/>
<gene>
    <name evidence="10" type="primary">abc-msp</name>
    <name evidence="10" type="ORF">SOCE836_003810</name>
</gene>
<accession>A0A4P2QFQ3</accession>
<evidence type="ECO:0000256" key="2">
    <source>
        <dbReference type="ARBA" id="ARBA00022448"/>
    </source>
</evidence>
<feature type="domain" description="ABC transmembrane type-1" evidence="9">
    <location>
        <begin position="105"/>
        <end position="289"/>
    </location>
</feature>
<feature type="transmembrane region" description="Helical" evidence="7">
    <location>
        <begin position="116"/>
        <end position="140"/>
    </location>
</feature>
<dbReference type="Gene3D" id="1.10.3720.10">
    <property type="entry name" value="MetI-like"/>
    <property type="match status" value="1"/>
</dbReference>
<feature type="region of interest" description="Disordered" evidence="8">
    <location>
        <begin position="23"/>
        <end position="49"/>
    </location>
</feature>
<evidence type="ECO:0000259" key="9">
    <source>
        <dbReference type="PROSITE" id="PS50928"/>
    </source>
</evidence>
<keyword evidence="6 7" id="KW-0472">Membrane</keyword>
<dbReference type="FunFam" id="1.10.3720.10:FF:000003">
    <property type="entry name" value="Aliphatic sulfonate ABC transporter permease"/>
    <property type="match status" value="1"/>
</dbReference>
<evidence type="ECO:0000256" key="5">
    <source>
        <dbReference type="ARBA" id="ARBA00022989"/>
    </source>
</evidence>
<protein>
    <submittedName>
        <fullName evidence="10">ABC transporter permease</fullName>
    </submittedName>
</protein>
<feature type="transmembrane region" description="Helical" evidence="7">
    <location>
        <begin position="59"/>
        <end position="81"/>
    </location>
</feature>
<comment type="subcellular location">
    <subcellularLocation>
        <location evidence="1 7">Cell membrane</location>
        <topology evidence="1 7">Multi-pass membrane protein</topology>
    </subcellularLocation>
</comment>
<keyword evidence="4 7" id="KW-0812">Transmembrane</keyword>
<dbReference type="RefSeq" id="WP_129572684.1">
    <property type="nucleotide sequence ID" value="NZ_CP012672.1"/>
</dbReference>
<keyword evidence="5 7" id="KW-1133">Transmembrane helix</keyword>
<name>A0A4P2QFQ3_SORCE</name>
<dbReference type="SUPFAM" id="SSF161098">
    <property type="entry name" value="MetI-like"/>
    <property type="match status" value="1"/>
</dbReference>
<dbReference type="Proteomes" id="UP000295497">
    <property type="component" value="Chromosome"/>
</dbReference>
<keyword evidence="2 7" id="KW-0813">Transport</keyword>
<dbReference type="PROSITE" id="PS50928">
    <property type="entry name" value="ABC_TM1"/>
    <property type="match status" value="1"/>
</dbReference>
<dbReference type="GO" id="GO:0005886">
    <property type="term" value="C:plasma membrane"/>
    <property type="evidence" value="ECO:0007669"/>
    <property type="project" value="UniProtKB-SubCell"/>
</dbReference>
<feature type="transmembrane region" description="Helical" evidence="7">
    <location>
        <begin position="152"/>
        <end position="169"/>
    </location>
</feature>
<sequence>MTTALPTRASSSRLASIPDLTATTEVSSPQIGAGAPPVRGPSAVRRSSRRLGPGRRIPYGLALGPALLLAVWAVASATGALDARVLSAPWTVVSTARDLIADGRLLSNLLTSAQRAFLGLALGVGLGTVLALLSGLTRIGEALVDGPVQIKRAIPTLALIPLLILWFGIGEQMKVLTIALGVVIPVYVHTHAALRTIDARYVELAETVRLTRWQFIRKVALPGALPGFLMGLRLAVTGAWLALVVVEQINATSGIGHMMSLARSYGQTEIILLGLVVYGLFGLASDSAVRLIERRTLSWRRILAG</sequence>
<dbReference type="GO" id="GO:0042918">
    <property type="term" value="P:alkanesulfonate transmembrane transport"/>
    <property type="evidence" value="ECO:0007669"/>
    <property type="project" value="UniProtKB-ARBA"/>
</dbReference>
<evidence type="ECO:0000256" key="6">
    <source>
        <dbReference type="ARBA" id="ARBA00023136"/>
    </source>
</evidence>
<comment type="similarity">
    <text evidence="7">Belongs to the binding-protein-dependent transport system permease family.</text>
</comment>
<dbReference type="CDD" id="cd06261">
    <property type="entry name" value="TM_PBP2"/>
    <property type="match status" value="1"/>
</dbReference>
<dbReference type="InterPro" id="IPR000515">
    <property type="entry name" value="MetI-like"/>
</dbReference>
<evidence type="ECO:0000256" key="8">
    <source>
        <dbReference type="SAM" id="MobiDB-lite"/>
    </source>
</evidence>
<evidence type="ECO:0000256" key="4">
    <source>
        <dbReference type="ARBA" id="ARBA00022692"/>
    </source>
</evidence>
<evidence type="ECO:0000256" key="3">
    <source>
        <dbReference type="ARBA" id="ARBA00022475"/>
    </source>
</evidence>
<dbReference type="Pfam" id="PF00528">
    <property type="entry name" value="BPD_transp_1"/>
    <property type="match status" value="1"/>
</dbReference>
<dbReference type="PANTHER" id="PTHR30151">
    <property type="entry name" value="ALKANE SULFONATE ABC TRANSPORTER-RELATED, MEMBRANE SUBUNIT"/>
    <property type="match status" value="1"/>
</dbReference>
<feature type="transmembrane region" description="Helical" evidence="7">
    <location>
        <begin position="219"/>
        <end position="243"/>
    </location>
</feature>
<evidence type="ECO:0000313" key="10">
    <source>
        <dbReference type="EMBL" id="AUX28311.1"/>
    </source>
</evidence>
<evidence type="ECO:0000313" key="11">
    <source>
        <dbReference type="Proteomes" id="UP000295497"/>
    </source>
</evidence>
<evidence type="ECO:0000256" key="7">
    <source>
        <dbReference type="RuleBase" id="RU363032"/>
    </source>
</evidence>
<organism evidence="10 11">
    <name type="scientific">Sorangium cellulosum</name>
    <name type="common">Polyangium cellulosum</name>
    <dbReference type="NCBI Taxonomy" id="56"/>
    <lineage>
        <taxon>Bacteria</taxon>
        <taxon>Pseudomonadati</taxon>
        <taxon>Myxococcota</taxon>
        <taxon>Polyangia</taxon>
        <taxon>Polyangiales</taxon>
        <taxon>Polyangiaceae</taxon>
        <taxon>Sorangium</taxon>
    </lineage>
</organism>
<proteinExistence type="inferred from homology"/>
<dbReference type="InterPro" id="IPR035906">
    <property type="entry name" value="MetI-like_sf"/>
</dbReference>
<feature type="transmembrane region" description="Helical" evidence="7">
    <location>
        <begin position="175"/>
        <end position="194"/>
    </location>
</feature>
<evidence type="ECO:0000256" key="1">
    <source>
        <dbReference type="ARBA" id="ARBA00004651"/>
    </source>
</evidence>
<feature type="transmembrane region" description="Helical" evidence="7">
    <location>
        <begin position="270"/>
        <end position="292"/>
    </location>
</feature>
<keyword evidence="3" id="KW-1003">Cell membrane</keyword>
<reference evidence="10 11" key="1">
    <citation type="submission" date="2015-09" db="EMBL/GenBank/DDBJ databases">
        <title>Sorangium comparison.</title>
        <authorList>
            <person name="Zaburannyi N."/>
            <person name="Bunk B."/>
            <person name="Overmann J."/>
            <person name="Mueller R."/>
        </authorList>
    </citation>
    <scope>NUCLEOTIDE SEQUENCE [LARGE SCALE GENOMIC DNA]</scope>
    <source>
        <strain evidence="10 11">So ce836</strain>
    </source>
</reference>